<dbReference type="PANTHER" id="PTHR47491:SF5">
    <property type="entry name" value="CAP-GLY DOMAIN LINKER"/>
    <property type="match status" value="1"/>
</dbReference>
<keyword evidence="5" id="KW-1185">Reference proteome</keyword>
<proteinExistence type="predicted"/>
<protein>
    <recommendedName>
        <fullName evidence="3">DUF7653 domain-containing protein</fullName>
    </recommendedName>
</protein>
<dbReference type="AlphaFoldDB" id="A0AAQ3KH63"/>
<feature type="coiled-coil region" evidence="1">
    <location>
        <begin position="831"/>
        <end position="872"/>
    </location>
</feature>
<dbReference type="EMBL" id="CP136894">
    <property type="protein sequence ID" value="WOL06803.1"/>
    <property type="molecule type" value="Genomic_DNA"/>
</dbReference>
<dbReference type="Proteomes" id="UP001327560">
    <property type="component" value="Chromosome 5"/>
</dbReference>
<name>A0AAQ3KH63_9LILI</name>
<feature type="domain" description="DUF7653" evidence="3">
    <location>
        <begin position="640"/>
        <end position="764"/>
    </location>
</feature>
<dbReference type="InterPro" id="IPR056070">
    <property type="entry name" value="DUF7653"/>
</dbReference>
<feature type="coiled-coil region" evidence="1">
    <location>
        <begin position="441"/>
        <end position="595"/>
    </location>
</feature>
<sequence>MKRFFSLRSFSSSSGNNSTTSCAPNNKKDVKIPTRDDVHDVYQSPQDTVLKPCNWYQDTEDALKPHLGRSLSFSAGTTYEGNLNFLNELSRSPSNCENTGIYTDNCPNHCQLSTPERVLRKKRGDLASIQNTHDVEFDSSASRELFSSGNSSCSSPVPLRCRAGHRIKNSSKTDIHEFSIDRENHVVKPNQDFPGQESGAEVDGCLGDRNVLPSTGRPPRVQHMRSSQLTYDKENLRSYSFRETNHIHNHSTLSWTNDNTKLASPLRQTRDSEKLCHAFSDNFPKLQDYDSLTTTTIDDVHVDLSDAQESLISSGFSEQFIPEITSSYEDVKEYCTEEVLCVQGRKCLNGNTMMSAKIENIIRSTLQEDDTDEELQRKGKELEQKLMLLSEENQEMMKYRTNNLNLTMFQIIHKINDDRKCLVHELSSQIKSRLSERYSAKERFKQSKAELDTRTRRLEKEKNEIQLSLEKELDRRSNDWSLKLEKFQSEEQRLRERVRELAEHNVALQREISSLKAHEVEVQSRILNSERQLSELTSSLEDVRTQNHVLQQSLSEMQDRFNGAEEDRNCLRRCYKEKEKENKELQRVVVKLQRTCSEQDKTISGLRQGLSDDLSKIAIEENDKITRLQMEQLRLTGVEQMLRKEVESCRLEVESLRLENISLLGRLQGSGNCHGSSFFKLDEELRARVDYLQTQGLSLLDNSSCFFGEILEFIKCKRYELVASKDFDEISIDDSILKHQSLKRGIENFRRNLQTTLSTLDDKSSLGVLCHWQPIEDSKRRQLMGQASEDEMEFNMRAEALLSRVLKENLCSRELQYEQLQADFATSIRARDVLQNANQRLQDELSRLTHKMKDLEHQIVKKDETIAQLHQEIHVSMKDLTAAQSTLQMVSKERDEMWEEVKNLRKTNLLLGNEITCLRKKIDTLDEDILLKEGQISILKDSMERPFEIIYGPKSMKEFVLE</sequence>
<organism evidence="4 5">
    <name type="scientific">Canna indica</name>
    <name type="common">Indian-shot</name>
    <dbReference type="NCBI Taxonomy" id="4628"/>
    <lineage>
        <taxon>Eukaryota</taxon>
        <taxon>Viridiplantae</taxon>
        <taxon>Streptophyta</taxon>
        <taxon>Embryophyta</taxon>
        <taxon>Tracheophyta</taxon>
        <taxon>Spermatophyta</taxon>
        <taxon>Magnoliopsida</taxon>
        <taxon>Liliopsida</taxon>
        <taxon>Zingiberales</taxon>
        <taxon>Cannaceae</taxon>
        <taxon>Canna</taxon>
    </lineage>
</organism>
<reference evidence="4 5" key="1">
    <citation type="submission" date="2023-10" db="EMBL/GenBank/DDBJ databases">
        <title>Chromosome-scale genome assembly provides insights into flower coloration mechanisms of Canna indica.</title>
        <authorList>
            <person name="Li C."/>
        </authorList>
    </citation>
    <scope>NUCLEOTIDE SEQUENCE [LARGE SCALE GENOMIC DNA]</scope>
    <source>
        <tissue evidence="4">Flower</tissue>
    </source>
</reference>
<accession>A0AAQ3KH63</accession>
<feature type="compositionally biased region" description="Low complexity" evidence="2">
    <location>
        <begin position="1"/>
        <end position="21"/>
    </location>
</feature>
<gene>
    <name evidence="4" type="ORF">Cni_G15537</name>
</gene>
<evidence type="ECO:0000259" key="3">
    <source>
        <dbReference type="Pfam" id="PF24670"/>
    </source>
</evidence>
<dbReference type="PANTHER" id="PTHR47491">
    <property type="entry name" value="CAP-GLY DOMAIN LINKER"/>
    <property type="match status" value="1"/>
</dbReference>
<feature type="region of interest" description="Disordered" evidence="2">
    <location>
        <begin position="1"/>
        <end position="32"/>
    </location>
</feature>
<evidence type="ECO:0000256" key="1">
    <source>
        <dbReference type="SAM" id="Coils"/>
    </source>
</evidence>
<evidence type="ECO:0000313" key="4">
    <source>
        <dbReference type="EMBL" id="WOL06803.1"/>
    </source>
</evidence>
<dbReference type="Pfam" id="PF24670">
    <property type="entry name" value="DUF7653"/>
    <property type="match status" value="1"/>
</dbReference>
<dbReference type="PROSITE" id="PS51257">
    <property type="entry name" value="PROKAR_LIPOPROTEIN"/>
    <property type="match status" value="1"/>
</dbReference>
<evidence type="ECO:0000313" key="5">
    <source>
        <dbReference type="Proteomes" id="UP001327560"/>
    </source>
</evidence>
<keyword evidence="1" id="KW-0175">Coiled coil</keyword>
<evidence type="ECO:0000256" key="2">
    <source>
        <dbReference type="SAM" id="MobiDB-lite"/>
    </source>
</evidence>